<organism evidence="1 2">
    <name type="scientific">Paenarthrobacter histidinolovorans</name>
    <dbReference type="NCBI Taxonomy" id="43664"/>
    <lineage>
        <taxon>Bacteria</taxon>
        <taxon>Bacillati</taxon>
        <taxon>Actinomycetota</taxon>
        <taxon>Actinomycetes</taxon>
        <taxon>Micrococcales</taxon>
        <taxon>Micrococcaceae</taxon>
        <taxon>Paenarthrobacter</taxon>
    </lineage>
</organism>
<evidence type="ECO:0000313" key="1">
    <source>
        <dbReference type="EMBL" id="MFK4637206.1"/>
    </source>
</evidence>
<reference evidence="1 2" key="1">
    <citation type="submission" date="2024-10" db="EMBL/GenBank/DDBJ databases">
        <title>Novel secondary metabolite-producing bacteria for plant disease control.</title>
        <authorList>
            <person name="Chevrette M."/>
        </authorList>
    </citation>
    <scope>NUCLEOTIDE SEQUENCE [LARGE SCALE GENOMIC DNA]</scope>
    <source>
        <strain evidence="1 2">J30 TE3557</strain>
    </source>
</reference>
<accession>A0ABW8N4E2</accession>
<sequence length="421" mass="46736">MHRLKRYDGFVPEESWEAATKAHNRLAEHHPKDATALLMSMRMLISAALTAEAAAEMVRKSFAEWFLDSAPDASCYLIEVSETLGYRYSVTRALLNTHDPVQAEHGRAARELLFESARGLFSDTTFGLSAYLDCMCTSLSPEVWAFPIGRPGAVILILFGAPMSGQSSLPLDKIQLFSPAGHGVTESRTDPELQSPVMAKAALWWIQQLNTLFSIATEPANHVRNGVYDPSMALEKLLTLEQVFRDCQSIATATRDRHAQLSLAFQALVRMQGLVPGLNWKKVAGLSEVKSTMALIKETVPAALHPVFLPRAEQAIEALEELERGFFLANLAGENEVRLPGPNGKEELVHRRQAVTEWLLLYRNSLHGFDKVPTPRQRALLAAHDGKIPGAIADLAWLQLLALLARPESLSRFQRKRERTS</sequence>
<keyword evidence="2" id="KW-1185">Reference proteome</keyword>
<protein>
    <submittedName>
        <fullName evidence="1">Uncharacterized protein</fullName>
    </submittedName>
</protein>
<comment type="caution">
    <text evidence="1">The sequence shown here is derived from an EMBL/GenBank/DDBJ whole genome shotgun (WGS) entry which is preliminary data.</text>
</comment>
<dbReference type="RefSeq" id="WP_404593185.1">
    <property type="nucleotide sequence ID" value="NZ_JBIYEW010000002.1"/>
</dbReference>
<gene>
    <name evidence="1" type="ORF">ABIA52_000095</name>
</gene>
<proteinExistence type="predicted"/>
<dbReference type="EMBL" id="JBIYEW010000002">
    <property type="protein sequence ID" value="MFK4637206.1"/>
    <property type="molecule type" value="Genomic_DNA"/>
</dbReference>
<dbReference type="Proteomes" id="UP001620520">
    <property type="component" value="Unassembled WGS sequence"/>
</dbReference>
<name>A0ABW8N4E2_9MICC</name>
<evidence type="ECO:0000313" key="2">
    <source>
        <dbReference type="Proteomes" id="UP001620520"/>
    </source>
</evidence>